<keyword evidence="1" id="KW-1015">Disulfide bond</keyword>
<dbReference type="Proteomes" id="UP000887578">
    <property type="component" value="Unplaced"/>
</dbReference>
<keyword evidence="4" id="KW-1185">Reference proteome</keyword>
<accession>A0A914Q4T0</accession>
<organism evidence="4 5">
    <name type="scientific">Panagrolaimus davidi</name>
    <dbReference type="NCBI Taxonomy" id="227884"/>
    <lineage>
        <taxon>Eukaryota</taxon>
        <taxon>Metazoa</taxon>
        <taxon>Ecdysozoa</taxon>
        <taxon>Nematoda</taxon>
        <taxon>Chromadorea</taxon>
        <taxon>Rhabditida</taxon>
        <taxon>Tylenchina</taxon>
        <taxon>Panagrolaimomorpha</taxon>
        <taxon>Panagrolaimoidea</taxon>
        <taxon>Panagrolaimidae</taxon>
        <taxon>Panagrolaimus</taxon>
    </lineage>
</organism>
<dbReference type="SMART" id="SM00741">
    <property type="entry name" value="SapB"/>
    <property type="match status" value="1"/>
</dbReference>
<protein>
    <submittedName>
        <fullName evidence="5">Saposin B-type domain-containing protein</fullName>
    </submittedName>
</protein>
<dbReference type="InterPro" id="IPR008139">
    <property type="entry name" value="SaposinB_dom"/>
</dbReference>
<dbReference type="InterPro" id="IPR011001">
    <property type="entry name" value="Saposin-like"/>
</dbReference>
<evidence type="ECO:0000256" key="2">
    <source>
        <dbReference type="SAM" id="MobiDB-lite"/>
    </source>
</evidence>
<evidence type="ECO:0000259" key="3">
    <source>
        <dbReference type="PROSITE" id="PS50015"/>
    </source>
</evidence>
<dbReference type="Gene3D" id="1.10.225.10">
    <property type="entry name" value="Saposin-like"/>
    <property type="match status" value="1"/>
</dbReference>
<dbReference type="PROSITE" id="PS50015">
    <property type="entry name" value="SAP_B"/>
    <property type="match status" value="1"/>
</dbReference>
<evidence type="ECO:0000256" key="1">
    <source>
        <dbReference type="ARBA" id="ARBA00023157"/>
    </source>
</evidence>
<name>A0A914Q4T0_9BILA</name>
<dbReference type="SUPFAM" id="SSF47862">
    <property type="entry name" value="Saposin"/>
    <property type="match status" value="1"/>
</dbReference>
<feature type="domain" description="Saposin B-type" evidence="3">
    <location>
        <begin position="50"/>
        <end position="126"/>
    </location>
</feature>
<feature type="region of interest" description="Disordered" evidence="2">
    <location>
        <begin position="1"/>
        <end position="47"/>
    </location>
</feature>
<sequence>MSGNKGEFGESRPSEGSQIPDFKELASKMTGNISPPTDKGTDSQNSGWSKRLTCLFCERMLNNAKTYAMNAKTEISTFANSTCSRISEPEIAEQCFQLTDRKINELAAFVDEQVVEALWCAQLHHC</sequence>
<evidence type="ECO:0000313" key="4">
    <source>
        <dbReference type="Proteomes" id="UP000887578"/>
    </source>
</evidence>
<evidence type="ECO:0000313" key="5">
    <source>
        <dbReference type="WBParaSite" id="PDA_v2.g25882.t1"/>
    </source>
</evidence>
<proteinExistence type="predicted"/>
<reference evidence="5" key="1">
    <citation type="submission" date="2022-11" db="UniProtKB">
        <authorList>
            <consortium name="WormBaseParasite"/>
        </authorList>
    </citation>
    <scope>IDENTIFICATION</scope>
</reference>
<dbReference type="AlphaFoldDB" id="A0A914Q4T0"/>
<dbReference type="WBParaSite" id="PDA_v2.g25882.t1">
    <property type="protein sequence ID" value="PDA_v2.g25882.t1"/>
    <property type="gene ID" value="PDA_v2.g25882"/>
</dbReference>